<comment type="caution">
    <text evidence="7">The sequence shown here is derived from an EMBL/GenBank/DDBJ whole genome shotgun (WGS) entry which is preliminary data.</text>
</comment>
<dbReference type="AlphaFoldDB" id="A0A4R2M958"/>
<sequence length="499" mass="53090">MHATAADVSRPLYRRLADHLAGAIRGGTLPAGARLPSVRQAAREQLVSVATVLQAYRALEDEQLVQARPKSGYFVAAAPRGVRLAEPGTSSPPEAPLAVDIASLYELMIQMLGAPGVVSLGAACPASALYPGARIRRAVSQAALRHRALLTHYPGSFGEESLRRAIARRALAMGLTLDARDIVATGGCNEAIALGLRAVTRPGDTVALESPTSFGFLQILEAQGLRALEIPTHPRHGLSVDALALALQTQPVRALLAVPTLQNPLGACMPVGERRRLAQLLARHQVPMIEDVIYNDLAERDEHRRAVKSFDTEGLVMVCGSFAKTVAPGLRVGWIEAGRYSAAVKRVKPAFGGGNTGIVEMAMAELLNQPGYEPGLRRLRRAINPRMAEARELVAAHFPRGSRVTDPAGGIMLWVEMPAVVDSIELFRRALAAGICVAPGTMFSASDRYRHCLRLSLGGDWDDSHRGAIARVGVLACALAAEAARPATPQAANDEPRAA</sequence>
<dbReference type="GO" id="GO:0030170">
    <property type="term" value="F:pyridoxal phosphate binding"/>
    <property type="evidence" value="ECO:0007669"/>
    <property type="project" value="InterPro"/>
</dbReference>
<organism evidence="7 8">
    <name type="scientific">Rubrivivax gelatinosus</name>
    <name type="common">Rhodocyclus gelatinosus</name>
    <name type="synonym">Rhodopseudomonas gelatinosa</name>
    <dbReference type="NCBI Taxonomy" id="28068"/>
    <lineage>
        <taxon>Bacteria</taxon>
        <taxon>Pseudomonadati</taxon>
        <taxon>Pseudomonadota</taxon>
        <taxon>Betaproteobacteria</taxon>
        <taxon>Burkholderiales</taxon>
        <taxon>Sphaerotilaceae</taxon>
        <taxon>Rubrivivax</taxon>
    </lineage>
</organism>
<dbReference type="EMBL" id="SLXD01000006">
    <property type="protein sequence ID" value="TCP02701.1"/>
    <property type="molecule type" value="Genomic_DNA"/>
</dbReference>
<proteinExistence type="inferred from homology"/>
<dbReference type="GO" id="GO:0003700">
    <property type="term" value="F:DNA-binding transcription factor activity"/>
    <property type="evidence" value="ECO:0007669"/>
    <property type="project" value="InterPro"/>
</dbReference>
<dbReference type="SUPFAM" id="SSF53383">
    <property type="entry name" value="PLP-dependent transferases"/>
    <property type="match status" value="1"/>
</dbReference>
<protein>
    <submittedName>
        <fullName evidence="7">DNA-binding transcriptional MocR family regulator</fullName>
    </submittedName>
</protein>
<gene>
    <name evidence="7" type="ORF">EV684_106263</name>
</gene>
<dbReference type="PANTHER" id="PTHR46577:SF2">
    <property type="entry name" value="TRANSCRIPTIONAL REGULATORY PROTEIN"/>
    <property type="match status" value="1"/>
</dbReference>
<keyword evidence="4 7" id="KW-0238">DNA-binding</keyword>
<dbReference type="InterPro" id="IPR000524">
    <property type="entry name" value="Tscrpt_reg_HTH_GntR"/>
</dbReference>
<keyword evidence="5" id="KW-0804">Transcription</keyword>
<evidence type="ECO:0000259" key="6">
    <source>
        <dbReference type="PROSITE" id="PS50949"/>
    </source>
</evidence>
<dbReference type="Gene3D" id="3.40.640.10">
    <property type="entry name" value="Type I PLP-dependent aspartate aminotransferase-like (Major domain)"/>
    <property type="match status" value="1"/>
</dbReference>
<dbReference type="Pfam" id="PF00155">
    <property type="entry name" value="Aminotran_1_2"/>
    <property type="match status" value="1"/>
</dbReference>
<dbReference type="SUPFAM" id="SSF46785">
    <property type="entry name" value="Winged helix' DNA-binding domain"/>
    <property type="match status" value="1"/>
</dbReference>
<dbReference type="OrthoDB" id="9804020at2"/>
<evidence type="ECO:0000313" key="8">
    <source>
        <dbReference type="Proteomes" id="UP000295106"/>
    </source>
</evidence>
<evidence type="ECO:0000256" key="1">
    <source>
        <dbReference type="ARBA" id="ARBA00005384"/>
    </source>
</evidence>
<keyword evidence="2" id="KW-0663">Pyridoxal phosphate</keyword>
<accession>A0A4R2M958</accession>
<name>A0A4R2M958_RUBGE</name>
<reference evidence="7 8" key="1">
    <citation type="submission" date="2019-03" db="EMBL/GenBank/DDBJ databases">
        <title>Genomic Encyclopedia of Type Strains, Phase IV (KMG-IV): sequencing the most valuable type-strain genomes for metagenomic binning, comparative biology and taxonomic classification.</title>
        <authorList>
            <person name="Goeker M."/>
        </authorList>
    </citation>
    <scope>NUCLEOTIDE SEQUENCE [LARGE SCALE GENOMIC DNA]</scope>
    <source>
        <strain evidence="7 8">DSM 1709</strain>
    </source>
</reference>
<comment type="similarity">
    <text evidence="1">In the C-terminal section; belongs to the class-I pyridoxal-phosphate-dependent aminotransferase family.</text>
</comment>
<dbReference type="GeneID" id="99683665"/>
<dbReference type="InterPro" id="IPR015422">
    <property type="entry name" value="PyrdxlP-dep_Trfase_small"/>
</dbReference>
<dbReference type="InterPro" id="IPR036390">
    <property type="entry name" value="WH_DNA-bd_sf"/>
</dbReference>
<dbReference type="InterPro" id="IPR004839">
    <property type="entry name" value="Aminotransferase_I/II_large"/>
</dbReference>
<evidence type="ECO:0000256" key="4">
    <source>
        <dbReference type="ARBA" id="ARBA00023125"/>
    </source>
</evidence>
<evidence type="ECO:0000256" key="3">
    <source>
        <dbReference type="ARBA" id="ARBA00023015"/>
    </source>
</evidence>
<dbReference type="InterPro" id="IPR051446">
    <property type="entry name" value="HTH_trans_reg/aminotransferase"/>
</dbReference>
<dbReference type="PROSITE" id="PS50949">
    <property type="entry name" value="HTH_GNTR"/>
    <property type="match status" value="1"/>
</dbReference>
<dbReference type="InterPro" id="IPR015424">
    <property type="entry name" value="PyrdxlP-dep_Trfase"/>
</dbReference>
<dbReference type="GO" id="GO:0003677">
    <property type="term" value="F:DNA binding"/>
    <property type="evidence" value="ECO:0007669"/>
    <property type="project" value="UniProtKB-KW"/>
</dbReference>
<dbReference type="Gene3D" id="1.10.10.10">
    <property type="entry name" value="Winged helix-like DNA-binding domain superfamily/Winged helix DNA-binding domain"/>
    <property type="match status" value="1"/>
</dbReference>
<dbReference type="InterPro" id="IPR015421">
    <property type="entry name" value="PyrdxlP-dep_Trfase_major"/>
</dbReference>
<evidence type="ECO:0000256" key="5">
    <source>
        <dbReference type="ARBA" id="ARBA00023163"/>
    </source>
</evidence>
<evidence type="ECO:0000313" key="7">
    <source>
        <dbReference type="EMBL" id="TCP02701.1"/>
    </source>
</evidence>
<dbReference type="InterPro" id="IPR036388">
    <property type="entry name" value="WH-like_DNA-bd_sf"/>
</dbReference>
<dbReference type="Pfam" id="PF00392">
    <property type="entry name" value="GntR"/>
    <property type="match status" value="1"/>
</dbReference>
<dbReference type="CDD" id="cd00609">
    <property type="entry name" value="AAT_like"/>
    <property type="match status" value="1"/>
</dbReference>
<keyword evidence="3" id="KW-0805">Transcription regulation</keyword>
<dbReference type="RefSeq" id="WP_132647375.1">
    <property type="nucleotide sequence ID" value="NZ_CP181386.1"/>
</dbReference>
<feature type="domain" description="HTH gntR-type" evidence="6">
    <location>
        <begin position="10"/>
        <end position="78"/>
    </location>
</feature>
<dbReference type="Proteomes" id="UP000295106">
    <property type="component" value="Unassembled WGS sequence"/>
</dbReference>
<dbReference type="CDD" id="cd07377">
    <property type="entry name" value="WHTH_GntR"/>
    <property type="match status" value="1"/>
</dbReference>
<dbReference type="SMART" id="SM00345">
    <property type="entry name" value="HTH_GNTR"/>
    <property type="match status" value="1"/>
</dbReference>
<dbReference type="Gene3D" id="3.90.1150.10">
    <property type="entry name" value="Aspartate Aminotransferase, domain 1"/>
    <property type="match status" value="1"/>
</dbReference>
<dbReference type="PANTHER" id="PTHR46577">
    <property type="entry name" value="HTH-TYPE TRANSCRIPTIONAL REGULATORY PROTEIN GABR"/>
    <property type="match status" value="1"/>
</dbReference>
<evidence type="ECO:0000256" key="2">
    <source>
        <dbReference type="ARBA" id="ARBA00022898"/>
    </source>
</evidence>